<dbReference type="Proteomes" id="UP000243374">
    <property type="component" value="Unassembled WGS sequence"/>
</dbReference>
<dbReference type="AlphaFoldDB" id="A0A662ZCZ5"/>
<organism evidence="13 14">
    <name type="scientific">Succinivibrio dextrinosolvens</name>
    <dbReference type="NCBI Taxonomy" id="83771"/>
    <lineage>
        <taxon>Bacteria</taxon>
        <taxon>Pseudomonadati</taxon>
        <taxon>Pseudomonadota</taxon>
        <taxon>Gammaproteobacteria</taxon>
        <taxon>Aeromonadales</taxon>
        <taxon>Succinivibrionaceae</taxon>
        <taxon>Succinivibrio</taxon>
    </lineage>
</organism>
<dbReference type="RefSeq" id="WP_074841835.1">
    <property type="nucleotide sequence ID" value="NZ_CP047056.1"/>
</dbReference>
<gene>
    <name evidence="13" type="ORF">SAMN04487865_10954</name>
</gene>
<keyword evidence="14" id="KW-1185">Reference proteome</keyword>
<keyword evidence="9" id="KW-0626">Porin</keyword>
<dbReference type="InterPro" id="IPR001897">
    <property type="entry name" value="Porin_gammaproteobac"/>
</dbReference>
<dbReference type="InterPro" id="IPR033900">
    <property type="entry name" value="Gram_neg_porin_domain"/>
</dbReference>
<dbReference type="GO" id="GO:0015288">
    <property type="term" value="F:porin activity"/>
    <property type="evidence" value="ECO:0007669"/>
    <property type="project" value="UniProtKB-KW"/>
</dbReference>
<name>A0A662ZCZ5_9GAMM</name>
<evidence type="ECO:0000256" key="1">
    <source>
        <dbReference type="ARBA" id="ARBA00004571"/>
    </source>
</evidence>
<keyword evidence="10" id="KW-0472">Membrane</keyword>
<dbReference type="PANTHER" id="PTHR34501">
    <property type="entry name" value="PROTEIN YDDL-RELATED"/>
    <property type="match status" value="1"/>
</dbReference>
<dbReference type="GO" id="GO:0034220">
    <property type="term" value="P:monoatomic ion transmembrane transport"/>
    <property type="evidence" value="ECO:0007669"/>
    <property type="project" value="InterPro"/>
</dbReference>
<evidence type="ECO:0000256" key="8">
    <source>
        <dbReference type="ARBA" id="ARBA00023065"/>
    </source>
</evidence>
<dbReference type="GO" id="GO:0009279">
    <property type="term" value="C:cell outer membrane"/>
    <property type="evidence" value="ECO:0007669"/>
    <property type="project" value="UniProtKB-SubCell"/>
</dbReference>
<keyword evidence="4" id="KW-0813">Transport</keyword>
<evidence type="ECO:0000313" key="14">
    <source>
        <dbReference type="Proteomes" id="UP000243374"/>
    </source>
</evidence>
<dbReference type="PANTHER" id="PTHR34501:SF9">
    <property type="entry name" value="MAJOR OUTER MEMBRANE PROTEIN P.IA"/>
    <property type="match status" value="1"/>
</dbReference>
<evidence type="ECO:0000256" key="4">
    <source>
        <dbReference type="ARBA" id="ARBA00022448"/>
    </source>
</evidence>
<comment type="subcellular location">
    <subcellularLocation>
        <location evidence="1">Cell outer membrane</location>
        <topology evidence="1">Multi-pass membrane protein</topology>
    </subcellularLocation>
</comment>
<evidence type="ECO:0000256" key="12">
    <source>
        <dbReference type="SAM" id="SignalP"/>
    </source>
</evidence>
<dbReference type="GO" id="GO:0046930">
    <property type="term" value="C:pore complex"/>
    <property type="evidence" value="ECO:0007669"/>
    <property type="project" value="UniProtKB-KW"/>
</dbReference>
<dbReference type="InterPro" id="IPR050298">
    <property type="entry name" value="Gram-neg_bact_OMP"/>
</dbReference>
<sequence length="374" mass="40542">MKKSLLALSVIAVAASANAATVYEKDGSSLTIDGRVQSVFYNGNHRKAAEKDSSIQNSARFGIGGKTQLADWVSGIGYTQWDATDGSSHENFEARDQYVGADFGEFGLVKAGRFLDSTYSVEAATDIYEDAAGNVQGKHNGERRGGQLQYTYDNYGFFAQAGVQTAQDNAKLVDNEYFNGGSDKFAIDSGFNGALGYTIDDVVFGPLSFKAGYSYVKGQTDNDLVKNDEGKVTNGNDFNNFKHANASIAWGNVNSGFYVAALYEHAALRTTNDTQKIVNNGFELAAGYAFDNGVSVIAGYENSFYHKKNLTSGDKEHKAIVRRIPVFVNYAMNENFNVWTEAGFNAGSSASAEDEKVLESARETVFSVGARYTF</sequence>
<keyword evidence="6" id="KW-0812">Transmembrane</keyword>
<evidence type="ECO:0000256" key="6">
    <source>
        <dbReference type="ARBA" id="ARBA00022692"/>
    </source>
</evidence>
<feature type="signal peptide" evidence="12">
    <location>
        <begin position="1"/>
        <end position="19"/>
    </location>
</feature>
<dbReference type="SUPFAM" id="SSF56935">
    <property type="entry name" value="Porins"/>
    <property type="match status" value="1"/>
</dbReference>
<evidence type="ECO:0000256" key="11">
    <source>
        <dbReference type="ARBA" id="ARBA00023237"/>
    </source>
</evidence>
<evidence type="ECO:0000256" key="3">
    <source>
        <dbReference type="ARBA" id="ARBA00011233"/>
    </source>
</evidence>
<proteinExistence type="inferred from homology"/>
<comment type="similarity">
    <text evidence="2">Belongs to the Gram-negative porin family.</text>
</comment>
<dbReference type="Gene3D" id="2.40.160.10">
    <property type="entry name" value="Porin"/>
    <property type="match status" value="1"/>
</dbReference>
<evidence type="ECO:0000256" key="9">
    <source>
        <dbReference type="ARBA" id="ARBA00023114"/>
    </source>
</evidence>
<feature type="chain" id="PRO_5024830944" evidence="12">
    <location>
        <begin position="20"/>
        <end position="374"/>
    </location>
</feature>
<reference evidence="13 14" key="1">
    <citation type="submission" date="2016-10" db="EMBL/GenBank/DDBJ databases">
        <authorList>
            <person name="Varghese N."/>
            <person name="Submissions S."/>
        </authorList>
    </citation>
    <scope>NUCLEOTIDE SEQUENCE [LARGE SCALE GENOMIC DNA]</scope>
    <source>
        <strain evidence="13 14">22B</strain>
    </source>
</reference>
<dbReference type="InterPro" id="IPR023614">
    <property type="entry name" value="Porin_dom_sf"/>
</dbReference>
<keyword evidence="11" id="KW-0998">Cell outer membrane</keyword>
<keyword evidence="5" id="KW-1134">Transmembrane beta strand</keyword>
<accession>A0A662ZCZ5</accession>
<evidence type="ECO:0000313" key="13">
    <source>
        <dbReference type="EMBL" id="SFK51167.1"/>
    </source>
</evidence>
<keyword evidence="7 12" id="KW-0732">Signal</keyword>
<evidence type="ECO:0000256" key="5">
    <source>
        <dbReference type="ARBA" id="ARBA00022452"/>
    </source>
</evidence>
<dbReference type="CDD" id="cd00342">
    <property type="entry name" value="gram_neg_porins"/>
    <property type="match status" value="1"/>
</dbReference>
<dbReference type="PRINTS" id="PR00183">
    <property type="entry name" value="ECOLIPORIN"/>
</dbReference>
<keyword evidence="8" id="KW-0406">Ion transport</keyword>
<evidence type="ECO:0000256" key="7">
    <source>
        <dbReference type="ARBA" id="ARBA00022729"/>
    </source>
</evidence>
<evidence type="ECO:0000256" key="10">
    <source>
        <dbReference type="ARBA" id="ARBA00023136"/>
    </source>
</evidence>
<comment type="subunit">
    <text evidence="3">Homotrimer.</text>
</comment>
<evidence type="ECO:0000256" key="2">
    <source>
        <dbReference type="ARBA" id="ARBA00007539"/>
    </source>
</evidence>
<dbReference type="EMBL" id="FOSF01000095">
    <property type="protein sequence ID" value="SFK51167.1"/>
    <property type="molecule type" value="Genomic_DNA"/>
</dbReference>
<protein>
    <submittedName>
        <fullName evidence="13">Outer membrane protein (Porin)</fullName>
    </submittedName>
</protein>